<keyword evidence="1" id="KW-0175">Coiled coil</keyword>
<sequence length="330" mass="35908">MVESKATAEELQQRIENAMRRLKSGEDWQRWLKATATLHRYSFRNVILIMLQKPAATTVAGYRDWQKLDRQVVRGEAGIRILAPIYVLQKDAVGEDGRTPEGERTSSTPKNQPRNRRVLVGFKVTSVFDISQTVGEPLARPPVPEAVIGSAPSGLWDALAREVEADGFELSVGPTGDPTVEGYTDHLNRQIVIGDHLDGVTAVARLAHEVAHMRMHSPEEVAAAGSIMCRGAREVEAESVAYVLLTRHGMTMEGASFPYIAGWAASVDPKAPDKVLQQTGQRVVEAAQDLIESTESDGTPVRPIRRVRRDPLGLAVEADGASAEPVGPGL</sequence>
<evidence type="ECO:0000313" key="5">
    <source>
        <dbReference type="Proteomes" id="UP000295818"/>
    </source>
</evidence>
<proteinExistence type="predicted"/>
<gene>
    <name evidence="4" type="ORF">EV644_13143</name>
</gene>
<feature type="compositionally biased region" description="Basic and acidic residues" evidence="2">
    <location>
        <begin position="93"/>
        <end position="104"/>
    </location>
</feature>
<accession>A0ABY2BA68</accession>
<dbReference type="Pfam" id="PF08401">
    <property type="entry name" value="ArdcN"/>
    <property type="match status" value="1"/>
</dbReference>
<name>A0ABY2BA68_9ACTN</name>
<dbReference type="EMBL" id="SLWM01000031">
    <property type="protein sequence ID" value="TCO11380.1"/>
    <property type="molecule type" value="Genomic_DNA"/>
</dbReference>
<reference evidence="4 5" key="1">
    <citation type="journal article" date="2015" name="Stand. Genomic Sci.">
        <title>Genomic Encyclopedia of Bacterial and Archaeal Type Strains, Phase III: the genomes of soil and plant-associated and newly described type strains.</title>
        <authorList>
            <person name="Whitman W.B."/>
            <person name="Woyke T."/>
            <person name="Klenk H.P."/>
            <person name="Zhou Y."/>
            <person name="Lilburn T.G."/>
            <person name="Beck B.J."/>
            <person name="De Vos P."/>
            <person name="Vandamme P."/>
            <person name="Eisen J.A."/>
            <person name="Garrity G."/>
            <person name="Hugenholtz P."/>
            <person name="Kyrpides N.C."/>
        </authorList>
    </citation>
    <scope>NUCLEOTIDE SEQUENCE [LARGE SCALE GENOMIC DNA]</scope>
    <source>
        <strain evidence="4 5">VKM Ac-2538</strain>
    </source>
</reference>
<evidence type="ECO:0000256" key="2">
    <source>
        <dbReference type="SAM" id="MobiDB-lite"/>
    </source>
</evidence>
<dbReference type="Proteomes" id="UP000295818">
    <property type="component" value="Unassembled WGS sequence"/>
</dbReference>
<evidence type="ECO:0000313" key="4">
    <source>
        <dbReference type="EMBL" id="TCO11380.1"/>
    </source>
</evidence>
<evidence type="ECO:0000259" key="3">
    <source>
        <dbReference type="Pfam" id="PF08401"/>
    </source>
</evidence>
<comment type="caution">
    <text evidence="4">The sequence shown here is derived from an EMBL/GenBank/DDBJ whole genome shotgun (WGS) entry which is preliminary data.</text>
</comment>
<dbReference type="InterPro" id="IPR013610">
    <property type="entry name" value="ArdC_N"/>
</dbReference>
<dbReference type="RefSeq" id="WP_132196258.1">
    <property type="nucleotide sequence ID" value="NZ_SLWM01000031.1"/>
</dbReference>
<feature type="coiled-coil region" evidence="1">
    <location>
        <begin position="1"/>
        <end position="28"/>
    </location>
</feature>
<keyword evidence="5" id="KW-1185">Reference proteome</keyword>
<feature type="domain" description="N-terminal" evidence="3">
    <location>
        <begin position="17"/>
        <end position="124"/>
    </location>
</feature>
<feature type="region of interest" description="Disordered" evidence="2">
    <location>
        <begin position="93"/>
        <end position="115"/>
    </location>
</feature>
<organism evidence="4 5">
    <name type="scientific">Kribbella orskensis</name>
    <dbReference type="NCBI Taxonomy" id="2512216"/>
    <lineage>
        <taxon>Bacteria</taxon>
        <taxon>Bacillati</taxon>
        <taxon>Actinomycetota</taxon>
        <taxon>Actinomycetes</taxon>
        <taxon>Propionibacteriales</taxon>
        <taxon>Kribbellaceae</taxon>
        <taxon>Kribbella</taxon>
    </lineage>
</organism>
<evidence type="ECO:0000256" key="1">
    <source>
        <dbReference type="SAM" id="Coils"/>
    </source>
</evidence>
<protein>
    <recommendedName>
        <fullName evidence="3">N-terminal domain-containing protein</fullName>
    </recommendedName>
</protein>